<protein>
    <submittedName>
        <fullName evidence="1">Uncharacterized protein</fullName>
    </submittedName>
</protein>
<name>Q5ZBS0_ORYSJ</name>
<gene>
    <name evidence="1" type="ORF">P0684C02.21</name>
</gene>
<proteinExistence type="predicted"/>
<dbReference type="EMBL" id="AP003290">
    <property type="protein sequence ID" value="BAD53006.1"/>
    <property type="molecule type" value="Genomic_DNA"/>
</dbReference>
<evidence type="ECO:0000313" key="1">
    <source>
        <dbReference type="EMBL" id="BAD53006.1"/>
    </source>
</evidence>
<dbReference type="Proteomes" id="UP000817658">
    <property type="component" value="Chromosome 1"/>
</dbReference>
<accession>Q5ZBS0</accession>
<sequence length="122" mass="12868">MGEGRWPAATEAVGAKEVAASVGDLVAAPNMARRCPSADEDDDAKDLSCFRRGKARSIGVREGKGKVTLIGEAERRGKARETTTRHGLTTGQTSLLVLGASGRLHHASLINGRKARKGTRFG</sequence>
<dbReference type="AlphaFoldDB" id="Q5ZBS0"/>
<organism evidence="1">
    <name type="scientific">Oryza sativa subsp. japonica</name>
    <name type="common">Rice</name>
    <dbReference type="NCBI Taxonomy" id="39947"/>
    <lineage>
        <taxon>Eukaryota</taxon>
        <taxon>Viridiplantae</taxon>
        <taxon>Streptophyta</taxon>
        <taxon>Embryophyta</taxon>
        <taxon>Tracheophyta</taxon>
        <taxon>Spermatophyta</taxon>
        <taxon>Magnoliopsida</taxon>
        <taxon>Liliopsida</taxon>
        <taxon>Poales</taxon>
        <taxon>Poaceae</taxon>
        <taxon>BOP clade</taxon>
        <taxon>Oryzoideae</taxon>
        <taxon>Oryzeae</taxon>
        <taxon>Oryzinae</taxon>
        <taxon>Oryza</taxon>
        <taxon>Oryza sativa</taxon>
    </lineage>
</organism>
<reference evidence="1" key="1">
    <citation type="journal article" date="2002" name="Nature">
        <title>The genome sequence and structure of rice chromosome 1.</title>
        <authorList>
            <person name="Sasaki T."/>
            <person name="Matsumoto T."/>
            <person name="Yamamoto K."/>
            <person name="Sakata K."/>
            <person name="Baba T."/>
            <person name="Katayose Y."/>
            <person name="Wu J."/>
            <person name="Niimura Y."/>
            <person name="Cheng Z."/>
            <person name="Nagamura Y."/>
            <person name="Antonio B.A."/>
            <person name="Kanamori H."/>
            <person name="Hosokawa S."/>
            <person name="Masukawa M."/>
            <person name="Arikawa K."/>
            <person name="Chiden Y."/>
            <person name="Hayashi M."/>
            <person name="Okamoto M."/>
            <person name="Ando T."/>
            <person name="Aoki H."/>
            <person name="Arita K."/>
            <person name="Hamada M."/>
            <person name="Harada C."/>
            <person name="Hijishita S."/>
            <person name="Honda M."/>
            <person name="Ichikawa Y."/>
            <person name="Idonuma A."/>
            <person name="Iijima M."/>
            <person name="Ikeda M."/>
            <person name="Ikeno M."/>
            <person name="Itoh S."/>
            <person name="Itoh T."/>
            <person name="Itoh Y."/>
            <person name="Itoh Y."/>
            <person name="Iwabuchi A."/>
            <person name="Kamiya K."/>
            <person name="Karasawa W."/>
            <person name="Katagiri S."/>
            <person name="Kikuta A."/>
            <person name="Kobayashi N."/>
            <person name="Kono I."/>
            <person name="Machita K."/>
            <person name="Maehara T."/>
            <person name="Mizuno H."/>
            <person name="Mizubayashi T."/>
            <person name="Mukai Y."/>
            <person name="Nagasaki H."/>
            <person name="Nakashima M."/>
            <person name="Nakama Y."/>
            <person name="Nakamichi Y."/>
            <person name="Nakamura M."/>
            <person name="Namiki N."/>
            <person name="Negishi M."/>
            <person name="Ohta I."/>
            <person name="Ono N."/>
            <person name="Saji S."/>
            <person name="Sakai K."/>
            <person name="Shibata M."/>
            <person name="Shimokawa T."/>
            <person name="Shomura A."/>
            <person name="Song J."/>
            <person name="Takazaki Y."/>
            <person name="Terasawa K."/>
            <person name="Tsuji K."/>
            <person name="Waki K."/>
            <person name="Yamagata H."/>
            <person name="Yamane H."/>
            <person name="Yoshiki S."/>
            <person name="Yoshihara R."/>
            <person name="Yukawa K."/>
            <person name="Zhong H."/>
            <person name="Iwama H."/>
            <person name="Endo T."/>
            <person name="Ito H."/>
            <person name="Hahn J.H."/>
            <person name="Kim H.I."/>
            <person name="Eun M.Y."/>
            <person name="Yano M."/>
            <person name="Jiang J."/>
            <person name="Gojobori T."/>
        </authorList>
    </citation>
    <scope>NUCLEOTIDE SEQUENCE</scope>
</reference>